<name>D7A6E8_ANCN5</name>
<feature type="transmembrane region" description="Helical" evidence="7">
    <location>
        <begin position="89"/>
        <end position="111"/>
    </location>
</feature>
<feature type="transmembrane region" description="Helical" evidence="7">
    <location>
        <begin position="12"/>
        <end position="33"/>
    </location>
</feature>
<comment type="subcellular location">
    <subcellularLocation>
        <location evidence="1">Membrane</location>
        <topology evidence="1">Multi-pass membrane protein</topology>
    </subcellularLocation>
</comment>
<dbReference type="PANTHER" id="PTHR31272:SF4">
    <property type="entry name" value="CYTOCHROME C-TYPE BIOGENESIS PROTEIN HI_1454-RELATED"/>
    <property type="match status" value="1"/>
</dbReference>
<dbReference type="STRING" id="639283.Snov_0975"/>
<evidence type="ECO:0000256" key="7">
    <source>
        <dbReference type="SAM" id="Phobius"/>
    </source>
</evidence>
<evidence type="ECO:0000259" key="8">
    <source>
        <dbReference type="Pfam" id="PF02683"/>
    </source>
</evidence>
<dbReference type="AlphaFoldDB" id="D7A6E8"/>
<dbReference type="Pfam" id="PF02683">
    <property type="entry name" value="DsbD_TM"/>
    <property type="match status" value="1"/>
</dbReference>
<feature type="transmembrane region" description="Helical" evidence="7">
    <location>
        <begin position="169"/>
        <end position="193"/>
    </location>
</feature>
<evidence type="ECO:0000256" key="3">
    <source>
        <dbReference type="ARBA" id="ARBA00022692"/>
    </source>
</evidence>
<gene>
    <name evidence="9" type="ordered locus">Snov_0975</name>
</gene>
<dbReference type="EMBL" id="CP002026">
    <property type="protein sequence ID" value="ADH88298.1"/>
    <property type="molecule type" value="Genomic_DNA"/>
</dbReference>
<proteinExistence type="inferred from homology"/>
<accession>D7A6E8</accession>
<feature type="domain" description="Cytochrome C biogenesis protein transmembrane" evidence="8">
    <location>
        <begin position="6"/>
        <end position="221"/>
    </location>
</feature>
<keyword evidence="6 7" id="KW-0472">Membrane</keyword>
<evidence type="ECO:0000256" key="4">
    <source>
        <dbReference type="ARBA" id="ARBA00022748"/>
    </source>
</evidence>
<dbReference type="GO" id="GO:0017004">
    <property type="term" value="P:cytochrome complex assembly"/>
    <property type="evidence" value="ECO:0007669"/>
    <property type="project" value="UniProtKB-KW"/>
</dbReference>
<evidence type="ECO:0000256" key="6">
    <source>
        <dbReference type="ARBA" id="ARBA00023136"/>
    </source>
</evidence>
<keyword evidence="5 7" id="KW-1133">Transmembrane helix</keyword>
<comment type="similarity">
    <text evidence="2">Belongs to the DsbD family.</text>
</comment>
<sequence>MSLDITLPGAFGAGLLSFASPCVLPLVPAYLGFLGGAGRGLAEQSGAGTTRRRLIALSIAFVGGFSSVFILLGATASQIGQWLAVHAPALTMVAGAVLVLFGLHFLGLLRIPLLYRRVAPDVARAPAGLTGAYLIGLAFGFGWTPCVGPILSMILIIAGTEDSLGKGVLLLAAYAAGIGLPFIAAAAFSTGFLRWSAAIRSRLGLIEKLSGVLLVATGIVFMGGWMPQLAAWLLDTFPLLGAIG</sequence>
<dbReference type="GO" id="GO:0016020">
    <property type="term" value="C:membrane"/>
    <property type="evidence" value="ECO:0007669"/>
    <property type="project" value="UniProtKB-SubCell"/>
</dbReference>
<dbReference type="HOGENOM" id="CLU_053225_2_1_5"/>
<feature type="transmembrane region" description="Helical" evidence="7">
    <location>
        <begin position="54"/>
        <end position="77"/>
    </location>
</feature>
<dbReference type="InterPro" id="IPR051790">
    <property type="entry name" value="Cytochrome_c-biogenesis_DsbD"/>
</dbReference>
<dbReference type="eggNOG" id="COG0785">
    <property type="taxonomic scope" value="Bacteria"/>
</dbReference>
<keyword evidence="4" id="KW-0201">Cytochrome c-type biogenesis</keyword>
<dbReference type="KEGG" id="sno:Snov_0975"/>
<dbReference type="Proteomes" id="UP000006633">
    <property type="component" value="Chromosome"/>
</dbReference>
<feature type="transmembrane region" description="Helical" evidence="7">
    <location>
        <begin position="205"/>
        <end position="226"/>
    </location>
</feature>
<feature type="transmembrane region" description="Helical" evidence="7">
    <location>
        <begin position="132"/>
        <end position="157"/>
    </location>
</feature>
<evidence type="ECO:0000256" key="2">
    <source>
        <dbReference type="ARBA" id="ARBA00006143"/>
    </source>
</evidence>
<dbReference type="OrthoDB" id="9803065at2"/>
<evidence type="ECO:0000313" key="9">
    <source>
        <dbReference type="EMBL" id="ADH88298.1"/>
    </source>
</evidence>
<reference evidence="9 10" key="1">
    <citation type="journal article" date="2012" name="Stand. Genomic Sci.">
        <title>Complete genome sequence of the facultatively chemolithoautotrophic and methylotrophic alpha Proteobacterium Starkeya novella type strain (ATCC 8093(T)).</title>
        <authorList>
            <person name="Kappler U."/>
            <person name="Davenport K."/>
            <person name="Beatson S."/>
            <person name="Lucas S."/>
            <person name="Lapidus A."/>
            <person name="Copeland A."/>
            <person name="Berry K.W."/>
            <person name="Glavina Del Rio T."/>
            <person name="Hammon N."/>
            <person name="Dalin E."/>
            <person name="Tice H."/>
            <person name="Pitluck S."/>
            <person name="Richardson P."/>
            <person name="Bruce D."/>
            <person name="Goodwin L.A."/>
            <person name="Han C."/>
            <person name="Tapia R."/>
            <person name="Detter J.C."/>
            <person name="Chang Y.J."/>
            <person name="Jeffries C.D."/>
            <person name="Land M."/>
            <person name="Hauser L."/>
            <person name="Kyrpides N.C."/>
            <person name="Goker M."/>
            <person name="Ivanova N."/>
            <person name="Klenk H.P."/>
            <person name="Woyke T."/>
        </authorList>
    </citation>
    <scope>NUCLEOTIDE SEQUENCE [LARGE SCALE GENOMIC DNA]</scope>
    <source>
        <strain evidence="10">ATCC 8093 / DSM 506 / JCM 20403 / CCM 1077 / IAM 12100 / NBRC 12443 / NCIMB 10456</strain>
    </source>
</reference>
<dbReference type="RefSeq" id="WP_013165803.1">
    <property type="nucleotide sequence ID" value="NC_014217.1"/>
</dbReference>
<keyword evidence="10" id="KW-1185">Reference proteome</keyword>
<dbReference type="PANTHER" id="PTHR31272">
    <property type="entry name" value="CYTOCHROME C-TYPE BIOGENESIS PROTEIN HI_1454-RELATED"/>
    <property type="match status" value="1"/>
</dbReference>
<keyword evidence="3 7" id="KW-0812">Transmembrane</keyword>
<evidence type="ECO:0000256" key="5">
    <source>
        <dbReference type="ARBA" id="ARBA00022989"/>
    </source>
</evidence>
<organism evidence="9 10">
    <name type="scientific">Ancylobacter novellus (strain ATCC 8093 / DSM 506 / JCM 20403 / CCM 1077 / IAM 12100 / NBRC 12443 / NCIMB 10456)</name>
    <name type="common">Starkeya novella</name>
    <dbReference type="NCBI Taxonomy" id="639283"/>
    <lineage>
        <taxon>Bacteria</taxon>
        <taxon>Pseudomonadati</taxon>
        <taxon>Pseudomonadota</taxon>
        <taxon>Alphaproteobacteria</taxon>
        <taxon>Hyphomicrobiales</taxon>
        <taxon>Xanthobacteraceae</taxon>
        <taxon>Ancylobacter</taxon>
    </lineage>
</organism>
<protein>
    <submittedName>
        <fullName evidence="9">Cytochrome c biogenesis protein transmembrane region</fullName>
    </submittedName>
</protein>
<evidence type="ECO:0000256" key="1">
    <source>
        <dbReference type="ARBA" id="ARBA00004141"/>
    </source>
</evidence>
<evidence type="ECO:0000313" key="10">
    <source>
        <dbReference type="Proteomes" id="UP000006633"/>
    </source>
</evidence>
<dbReference type="InterPro" id="IPR003834">
    <property type="entry name" value="Cyt_c_assmbl_TM_dom"/>
</dbReference>